<evidence type="ECO:0000313" key="1">
    <source>
        <dbReference type="Ensembl" id="ENSACAP00000010423.3"/>
    </source>
</evidence>
<dbReference type="GO" id="GO:0036297">
    <property type="term" value="P:interstrand cross-link repair"/>
    <property type="evidence" value="ECO:0007669"/>
    <property type="project" value="InterPro"/>
</dbReference>
<dbReference type="CTD" id="2187"/>
<dbReference type="GO" id="GO:1905168">
    <property type="term" value="P:positive regulation of double-strand break repair via homologous recombination"/>
    <property type="evidence" value="ECO:0000318"/>
    <property type="project" value="GO_Central"/>
</dbReference>
<reference evidence="1 2" key="1">
    <citation type="submission" date="2009-12" db="EMBL/GenBank/DDBJ databases">
        <title>The Genome Sequence of Anolis carolinensis (Green Anole Lizard).</title>
        <authorList>
            <consortium name="The Genome Sequencing Platform"/>
            <person name="Di Palma F."/>
            <person name="Alfoldi J."/>
            <person name="Heiman D."/>
            <person name="Young S."/>
            <person name="Grabherr M."/>
            <person name="Johnson J."/>
            <person name="Lander E.S."/>
            <person name="Lindblad-Toh K."/>
        </authorList>
    </citation>
    <scope>NUCLEOTIDE SEQUENCE [LARGE SCALE GENOMIC DNA]</scope>
    <source>
        <strain evidence="1 2">JBL SC #1</strain>
    </source>
</reference>
<organism evidence="1 2">
    <name type="scientific">Anolis carolinensis</name>
    <name type="common">Green anole</name>
    <name type="synonym">American chameleon</name>
    <dbReference type="NCBI Taxonomy" id="28377"/>
    <lineage>
        <taxon>Eukaryota</taxon>
        <taxon>Metazoa</taxon>
        <taxon>Chordata</taxon>
        <taxon>Craniata</taxon>
        <taxon>Vertebrata</taxon>
        <taxon>Euteleostomi</taxon>
        <taxon>Lepidosauria</taxon>
        <taxon>Squamata</taxon>
        <taxon>Bifurcata</taxon>
        <taxon>Unidentata</taxon>
        <taxon>Episquamata</taxon>
        <taxon>Toxicofera</taxon>
        <taxon>Iguania</taxon>
        <taxon>Dactyloidae</taxon>
        <taxon>Anolis</taxon>
    </lineage>
</organism>
<dbReference type="InParanoid" id="G1KKB7"/>
<dbReference type="GeneTree" id="ENSGT00390000009885"/>
<dbReference type="PANTHER" id="PTHR28450">
    <property type="entry name" value="FANCONI ANEMIA GROUP B PROTEIN"/>
    <property type="match status" value="1"/>
</dbReference>
<dbReference type="GO" id="GO:0043240">
    <property type="term" value="C:Fanconi anaemia nuclear complex"/>
    <property type="evidence" value="ECO:0000318"/>
    <property type="project" value="GO_Central"/>
</dbReference>
<sequence length="836" mass="94034">MTTDQQEQLLSYNGDVLIFQLIKEKSSQASSSKINKLHVRQMTFDTGTKLFVETSTGSFSMSGEGVEIIKSCCASCFRTGILRPYILLKKRKKGGIKYILLFLYNFNKFEVALHFKLDYELKESVKVLDGPTVLWSYSKQLFYISPQTGTVLCAPVQFSSIKWVGNIKGEGTVVLGTRSSSLPGGRHSIAKSDALIWGTECFAYALEKQQVLTGAAFLPHAYGSIVSCLHIWKAETLKNKFRTLIVAVTCKNQLIFFQDGLPKDVQQLPFEKPCSIQMAVVEGDSQLVVVTFASGDICAVWKHNFQVASCWKDVASVLVDDFAGTGTEQILVLLKSGSISECLKTFQITDFGKVNYMSNINAKEDSSSVKDLQQNCFLTIKALETRLQAGFASVQELQRHLHLKRKVLIESCNALINMVEDRKHILPSTAKEGLVSLWDETEKTPENDTSTPSVPQEEFVEKVWFRVAEDNLVVAVKLMEAFNLQLGDVSLSLIMHQKCPSVSPMRCQSNVVTLKKAILAEHASCWQLEPSPKRVKLDCRNGNEYNGRPFQMKADRTKVFTAVTQLSPFLAWHQVHCKVLLHAKKKNYKDGNPQENQRLSLICGNILLNLVEISSGKYSINLKETGSMQDLVALCAVSHKQSFQITSTDCTLNPINTWLQEQMECIPIKKFPEYVTCGKFGNLNGTLFRWNERTPLDGILTVFCRHPAVLFYCLHNFIEFLPPTCKIKHLRPGSKKGLAKQLALTLVKEVATLQHPFPSTLDFTENHMSPNYEENKGANSIMTLQHFKDAFRKEQEQSMLYINQRVSGATYRGFILKVFESQLKSDMISCQCSLLI</sequence>
<dbReference type="AlphaFoldDB" id="G1KKB7"/>
<dbReference type="HOGENOM" id="CLU_016572_0_0_1"/>
<dbReference type="OrthoDB" id="1917888at2759"/>
<dbReference type="GO" id="GO:1990414">
    <property type="term" value="P:replication-born double-strand break repair via sister chromatid exchange"/>
    <property type="evidence" value="ECO:0000318"/>
    <property type="project" value="GO_Central"/>
</dbReference>
<dbReference type="GO" id="GO:2000042">
    <property type="term" value="P:negative regulation of double-strand break repair via homologous recombination"/>
    <property type="evidence" value="ECO:0000318"/>
    <property type="project" value="GO_Central"/>
</dbReference>
<dbReference type="STRING" id="28377.ENSACAP00000010423"/>
<evidence type="ECO:0000313" key="2">
    <source>
        <dbReference type="Proteomes" id="UP000001646"/>
    </source>
</evidence>
<proteinExistence type="predicted"/>
<accession>G1KKB7</accession>
<protein>
    <submittedName>
        <fullName evidence="1">FA complementation group B</fullName>
    </submittedName>
</protein>
<gene>
    <name evidence="1" type="primary">FANCB</name>
</gene>
<dbReference type="eggNOG" id="ENOG502QWED">
    <property type="taxonomic scope" value="Eukaryota"/>
</dbReference>
<reference evidence="1" key="2">
    <citation type="submission" date="2025-08" db="UniProtKB">
        <authorList>
            <consortium name="Ensembl"/>
        </authorList>
    </citation>
    <scope>IDENTIFICATION</scope>
</reference>
<dbReference type="PANTHER" id="PTHR28450:SF1">
    <property type="entry name" value="FANCONI ANEMIA GROUP B PROTEIN"/>
    <property type="match status" value="1"/>
</dbReference>
<keyword evidence="2" id="KW-1185">Reference proteome</keyword>
<dbReference type="Bgee" id="ENSACAG00000010624">
    <property type="expression patterns" value="Expressed in dewlap and 7 other cell types or tissues"/>
</dbReference>
<dbReference type="Proteomes" id="UP000001646">
    <property type="component" value="Chromosome 3"/>
</dbReference>
<dbReference type="GeneID" id="100564315"/>
<dbReference type="InterPro" id="IPR033333">
    <property type="entry name" value="FANCB"/>
</dbReference>
<name>G1KKB7_ANOCA</name>
<dbReference type="KEGG" id="acs:100564315"/>
<dbReference type="GO" id="GO:0000785">
    <property type="term" value="C:chromatin"/>
    <property type="evidence" value="ECO:0007669"/>
    <property type="project" value="Ensembl"/>
</dbReference>
<dbReference type="Ensembl" id="ENSACAT00000010637.4">
    <property type="protein sequence ID" value="ENSACAP00000010423.3"/>
    <property type="gene ID" value="ENSACAG00000010624.4"/>
</dbReference>
<reference evidence="1" key="3">
    <citation type="submission" date="2025-09" db="UniProtKB">
        <authorList>
            <consortium name="Ensembl"/>
        </authorList>
    </citation>
    <scope>IDENTIFICATION</scope>
</reference>